<keyword evidence="2 4" id="KW-0238">DNA-binding</keyword>
<evidence type="ECO:0000256" key="4">
    <source>
        <dbReference type="PROSITE-ProRule" id="PRU00335"/>
    </source>
</evidence>
<feature type="DNA-binding region" description="H-T-H motif" evidence="4">
    <location>
        <begin position="37"/>
        <end position="56"/>
    </location>
</feature>
<sequence length="209" mass="24547">MAEARKKKIRKSPEERRAEIEQAAVRLIGERGYNGISLKDVADEVGISQPGLLHYIGNKEGLLSLLITDVYDTSGSPEDFLESGLPGSDPEAPHFPAYLRYLVRHNATRRAMVQLYMVLETESFNESHPMHEYFRERPASVWEHYSRYPWKLPPEVGDWENMRQTVRMVTEIMDGIQLRWLREPPIDYYDEWLSFERLLFPSPVWDSYR</sequence>
<proteinExistence type="predicted"/>
<evidence type="ECO:0000259" key="5">
    <source>
        <dbReference type="PROSITE" id="PS50977"/>
    </source>
</evidence>
<dbReference type="OrthoDB" id="7505659at2"/>
<dbReference type="InterPro" id="IPR001647">
    <property type="entry name" value="HTH_TetR"/>
</dbReference>
<dbReference type="RefSeq" id="WP_093961100.1">
    <property type="nucleotide sequence ID" value="NZ_NEWD01000029.1"/>
</dbReference>
<dbReference type="InterPro" id="IPR009057">
    <property type="entry name" value="Homeodomain-like_sf"/>
</dbReference>
<evidence type="ECO:0000313" key="7">
    <source>
        <dbReference type="Proteomes" id="UP000215433"/>
    </source>
</evidence>
<evidence type="ECO:0000256" key="1">
    <source>
        <dbReference type="ARBA" id="ARBA00023015"/>
    </source>
</evidence>
<dbReference type="GO" id="GO:0003700">
    <property type="term" value="F:DNA-binding transcription factor activity"/>
    <property type="evidence" value="ECO:0007669"/>
    <property type="project" value="TreeGrafter"/>
</dbReference>
<dbReference type="PANTHER" id="PTHR30055">
    <property type="entry name" value="HTH-TYPE TRANSCRIPTIONAL REGULATOR RUTR"/>
    <property type="match status" value="1"/>
</dbReference>
<dbReference type="Pfam" id="PF00440">
    <property type="entry name" value="TetR_N"/>
    <property type="match status" value="1"/>
</dbReference>
<evidence type="ECO:0000313" key="6">
    <source>
        <dbReference type="EMBL" id="OXM99759.1"/>
    </source>
</evidence>
<keyword evidence="7" id="KW-1185">Reference proteome</keyword>
<keyword evidence="1" id="KW-0805">Transcription regulation</keyword>
<comment type="caution">
    <text evidence="6">The sequence shown here is derived from an EMBL/GenBank/DDBJ whole genome shotgun (WGS) entry which is preliminary data.</text>
</comment>
<feature type="domain" description="HTH tetR-type" evidence="5">
    <location>
        <begin position="14"/>
        <end position="74"/>
    </location>
</feature>
<dbReference type="PRINTS" id="PR00455">
    <property type="entry name" value="HTHTETR"/>
</dbReference>
<keyword evidence="3" id="KW-0804">Transcription</keyword>
<dbReference type="AlphaFoldDB" id="A0A229VWH4"/>
<organism evidence="6 7">
    <name type="scientific">Bifidobacterium vansinderenii</name>
    <dbReference type="NCBI Taxonomy" id="1984871"/>
    <lineage>
        <taxon>Bacteria</taxon>
        <taxon>Bacillati</taxon>
        <taxon>Actinomycetota</taxon>
        <taxon>Actinomycetes</taxon>
        <taxon>Bifidobacteriales</taxon>
        <taxon>Bifidobacteriaceae</taxon>
        <taxon>Bifidobacterium</taxon>
    </lineage>
</organism>
<gene>
    <name evidence="6" type="ORF">Tam10B_1975</name>
</gene>
<evidence type="ECO:0000256" key="3">
    <source>
        <dbReference type="ARBA" id="ARBA00023163"/>
    </source>
</evidence>
<protein>
    <submittedName>
        <fullName evidence="6">AcrR family transcriptional regulator</fullName>
    </submittedName>
</protein>
<dbReference type="SUPFAM" id="SSF46689">
    <property type="entry name" value="Homeodomain-like"/>
    <property type="match status" value="1"/>
</dbReference>
<evidence type="ECO:0000256" key="2">
    <source>
        <dbReference type="ARBA" id="ARBA00023125"/>
    </source>
</evidence>
<dbReference type="EMBL" id="NEWD01000029">
    <property type="protein sequence ID" value="OXM99759.1"/>
    <property type="molecule type" value="Genomic_DNA"/>
</dbReference>
<accession>A0A229VWH4</accession>
<dbReference type="Gene3D" id="1.10.357.10">
    <property type="entry name" value="Tetracycline Repressor, domain 2"/>
    <property type="match status" value="1"/>
</dbReference>
<name>A0A229VWH4_9BIFI</name>
<dbReference type="PROSITE" id="PS50977">
    <property type="entry name" value="HTH_TETR_2"/>
    <property type="match status" value="1"/>
</dbReference>
<reference evidence="6 7" key="1">
    <citation type="submission" date="2017-05" db="EMBL/GenBank/DDBJ databases">
        <title>Bifidobacterium vansinderenii sp. nov.</title>
        <authorList>
            <person name="Lugli G.A."/>
            <person name="Duranti S."/>
            <person name="Mangifesta M."/>
        </authorList>
    </citation>
    <scope>NUCLEOTIDE SEQUENCE [LARGE SCALE GENOMIC DNA]</scope>
    <source>
        <strain evidence="6 7">Tam10B</strain>
    </source>
</reference>
<dbReference type="Proteomes" id="UP000215433">
    <property type="component" value="Unassembled WGS sequence"/>
</dbReference>
<dbReference type="GO" id="GO:0000976">
    <property type="term" value="F:transcription cis-regulatory region binding"/>
    <property type="evidence" value="ECO:0007669"/>
    <property type="project" value="TreeGrafter"/>
</dbReference>
<dbReference type="PANTHER" id="PTHR30055:SF234">
    <property type="entry name" value="HTH-TYPE TRANSCRIPTIONAL REGULATOR BETI"/>
    <property type="match status" value="1"/>
</dbReference>
<dbReference type="InterPro" id="IPR050109">
    <property type="entry name" value="HTH-type_TetR-like_transc_reg"/>
</dbReference>